<dbReference type="EMBL" id="JABXBU010000011">
    <property type="protein sequence ID" value="KAF8789947.1"/>
    <property type="molecule type" value="Genomic_DNA"/>
</dbReference>
<proteinExistence type="predicted"/>
<sequence length="315" mass="36133">MSTTSIQSSCSSRCEHSIIDENTSSHTIIDKIRKIINEKSESRFYLKAEKREKANKLLDHLSSSIKNIETYNLKLPPTTEEKSQQTENRKALTPNPSPSKQTLTVASYADITKGEKHPKTVLLYPTKTEGETDIVSLIKKEVDTKASIKITNVRKLQNKGVAIDCFTEEDRTNLLSVINHKQTLQEKIRPIQVEKKLPRLITYGYHTDVKKEAIEEGLKKNFGHQSTAAIKVLFSIKGKTGKNHWVFQAPPVIYQQIKGRRGRILFEWENHRVEHFSSVRRCSKCQALRQHGLQMRRQILVLRLLCRSPSNAQLH</sequence>
<dbReference type="AlphaFoldDB" id="A0A8T0FF66"/>
<evidence type="ECO:0000313" key="3">
    <source>
        <dbReference type="Proteomes" id="UP000807504"/>
    </source>
</evidence>
<accession>A0A8T0FF66</accession>
<keyword evidence="3" id="KW-1185">Reference proteome</keyword>
<gene>
    <name evidence="2" type="ORF">HNY73_005041</name>
</gene>
<feature type="region of interest" description="Disordered" evidence="1">
    <location>
        <begin position="72"/>
        <end position="101"/>
    </location>
</feature>
<reference evidence="2" key="2">
    <citation type="submission" date="2020-06" db="EMBL/GenBank/DDBJ databases">
        <authorList>
            <person name="Sheffer M."/>
        </authorList>
    </citation>
    <scope>NUCLEOTIDE SEQUENCE</scope>
</reference>
<feature type="compositionally biased region" description="Basic and acidic residues" evidence="1">
    <location>
        <begin position="79"/>
        <end position="90"/>
    </location>
</feature>
<organism evidence="2 3">
    <name type="scientific">Argiope bruennichi</name>
    <name type="common">Wasp spider</name>
    <name type="synonym">Aranea bruennichi</name>
    <dbReference type="NCBI Taxonomy" id="94029"/>
    <lineage>
        <taxon>Eukaryota</taxon>
        <taxon>Metazoa</taxon>
        <taxon>Ecdysozoa</taxon>
        <taxon>Arthropoda</taxon>
        <taxon>Chelicerata</taxon>
        <taxon>Arachnida</taxon>
        <taxon>Araneae</taxon>
        <taxon>Araneomorphae</taxon>
        <taxon>Entelegynae</taxon>
        <taxon>Araneoidea</taxon>
        <taxon>Araneidae</taxon>
        <taxon>Argiope</taxon>
    </lineage>
</organism>
<name>A0A8T0FF66_ARGBR</name>
<evidence type="ECO:0000313" key="2">
    <source>
        <dbReference type="EMBL" id="KAF8789947.1"/>
    </source>
</evidence>
<protein>
    <submittedName>
        <fullName evidence="2">Uncharacterized protein</fullName>
    </submittedName>
</protein>
<reference evidence="2" key="1">
    <citation type="journal article" date="2020" name="bioRxiv">
        <title>Chromosome-level reference genome of the European wasp spider Argiope bruennichi: a resource for studies on range expansion and evolutionary adaptation.</title>
        <authorList>
            <person name="Sheffer M.M."/>
            <person name="Hoppe A."/>
            <person name="Krehenwinkel H."/>
            <person name="Uhl G."/>
            <person name="Kuss A.W."/>
            <person name="Jensen L."/>
            <person name="Jensen C."/>
            <person name="Gillespie R.G."/>
            <person name="Hoff K.J."/>
            <person name="Prost S."/>
        </authorList>
    </citation>
    <scope>NUCLEOTIDE SEQUENCE</scope>
</reference>
<comment type="caution">
    <text evidence="2">The sequence shown here is derived from an EMBL/GenBank/DDBJ whole genome shotgun (WGS) entry which is preliminary data.</text>
</comment>
<dbReference type="Proteomes" id="UP000807504">
    <property type="component" value="Unassembled WGS sequence"/>
</dbReference>
<evidence type="ECO:0000256" key="1">
    <source>
        <dbReference type="SAM" id="MobiDB-lite"/>
    </source>
</evidence>